<sequence>MILHLMRFSYGSQGSAKLLKPVHFPLEFMLSRELLVSTSTEAVVYSTNSEVLYLQQLFKHLFVVKIGYIKEKSQSTLQP</sequence>
<accession>A0A6N2NJ18</accession>
<proteinExistence type="predicted"/>
<dbReference type="AlphaFoldDB" id="A0A6N2NJ18"/>
<reference evidence="1" key="1">
    <citation type="submission" date="2019-03" db="EMBL/GenBank/DDBJ databases">
        <authorList>
            <person name="Mank J."/>
            <person name="Almeida P."/>
        </authorList>
    </citation>
    <scope>NUCLEOTIDE SEQUENCE</scope>
    <source>
        <strain evidence="1">78183</strain>
    </source>
</reference>
<gene>
    <name evidence="1" type="ORF">SVIM_LOCUS463560</name>
</gene>
<dbReference type="InterPro" id="IPR038765">
    <property type="entry name" value="Papain-like_cys_pep_sf"/>
</dbReference>
<dbReference type="EMBL" id="CAADRP010002130">
    <property type="protein sequence ID" value="VFU61803.1"/>
    <property type="molecule type" value="Genomic_DNA"/>
</dbReference>
<evidence type="ECO:0000313" key="1">
    <source>
        <dbReference type="EMBL" id="VFU61803.1"/>
    </source>
</evidence>
<dbReference type="SUPFAM" id="SSF54001">
    <property type="entry name" value="Cysteine proteinases"/>
    <property type="match status" value="1"/>
</dbReference>
<name>A0A6N2NJ18_SALVM</name>
<protein>
    <submittedName>
        <fullName evidence="1">Uncharacterized protein</fullName>
    </submittedName>
</protein>
<organism evidence="1">
    <name type="scientific">Salix viminalis</name>
    <name type="common">Common osier</name>
    <name type="synonym">Basket willow</name>
    <dbReference type="NCBI Taxonomy" id="40686"/>
    <lineage>
        <taxon>Eukaryota</taxon>
        <taxon>Viridiplantae</taxon>
        <taxon>Streptophyta</taxon>
        <taxon>Embryophyta</taxon>
        <taxon>Tracheophyta</taxon>
        <taxon>Spermatophyta</taxon>
        <taxon>Magnoliopsida</taxon>
        <taxon>eudicotyledons</taxon>
        <taxon>Gunneridae</taxon>
        <taxon>Pentapetalae</taxon>
        <taxon>rosids</taxon>
        <taxon>fabids</taxon>
        <taxon>Malpighiales</taxon>
        <taxon>Salicaceae</taxon>
        <taxon>Saliceae</taxon>
        <taxon>Salix</taxon>
    </lineage>
</organism>